<dbReference type="EMBL" id="GIBP01004780">
    <property type="protein sequence ID" value="NDV33749.1"/>
    <property type="molecule type" value="Transcribed_RNA"/>
</dbReference>
<accession>A0A6B2L9P9</accession>
<name>A0A6B2L9P9_9EUKA</name>
<feature type="domain" description="TLDc" evidence="1">
    <location>
        <begin position="69"/>
        <end position="247"/>
    </location>
</feature>
<evidence type="ECO:0000313" key="2">
    <source>
        <dbReference type="EMBL" id="NDV33749.1"/>
    </source>
</evidence>
<dbReference type="InterPro" id="IPR006571">
    <property type="entry name" value="TLDc_dom"/>
</dbReference>
<evidence type="ECO:0000259" key="1">
    <source>
        <dbReference type="PROSITE" id="PS51886"/>
    </source>
</evidence>
<dbReference type="PROSITE" id="PS51886">
    <property type="entry name" value="TLDC"/>
    <property type="match status" value="1"/>
</dbReference>
<reference evidence="2" key="1">
    <citation type="journal article" date="2020" name="J. Eukaryot. Microbiol.">
        <title>De novo Sequencing, Assembly and Annotation of the Transcriptome for the Free-Living Testate Amoeba Arcella intermedia.</title>
        <authorList>
            <person name="Ribeiro G.M."/>
            <person name="Porfirio-Sousa A.L."/>
            <person name="Maurer-Alcala X.X."/>
            <person name="Katz L.A."/>
            <person name="Lahr D.J.G."/>
        </authorList>
    </citation>
    <scope>NUCLEOTIDE SEQUENCE</scope>
</reference>
<dbReference type="Pfam" id="PF07534">
    <property type="entry name" value="TLD"/>
    <property type="match status" value="1"/>
</dbReference>
<proteinExistence type="predicted"/>
<dbReference type="SMART" id="SM00584">
    <property type="entry name" value="TLDc"/>
    <property type="match status" value="1"/>
</dbReference>
<dbReference type="AlphaFoldDB" id="A0A6B2L9P9"/>
<protein>
    <recommendedName>
        <fullName evidence="1">TLDc domain-containing protein</fullName>
    </recommendedName>
</protein>
<sequence>MSDVYPFPLDSHQMTGYFSFLLPSIGKALEYFAWFKFLQNKHDEAQDSSKEEAGTGEWIEERLDFWPPYLLDSDHSKIPERNSFLWMLACTIEWNESTWKVIYAATTHGRSLNRLTTQIFDYGGPTILIMSDRNGGIFGAYTTEVWRSKADFREDRTAFLFSLAPHFGIYRATGTDTNHIYLYNNPNPHVQFPVGIGFGGIIRAFRLWINDDLDRGESREICTSFARGKVAQAIMFEVYVIEVWGCGGEKAEIEQQRAKAAKDKEIEKRRKVKKELVMETWDSGPSKYVMDLAGKTGVSDEFLDDVKKIRKMREQQKEEQRKKLNK</sequence>
<organism evidence="2">
    <name type="scientific">Arcella intermedia</name>
    <dbReference type="NCBI Taxonomy" id="1963864"/>
    <lineage>
        <taxon>Eukaryota</taxon>
        <taxon>Amoebozoa</taxon>
        <taxon>Tubulinea</taxon>
        <taxon>Elardia</taxon>
        <taxon>Arcellinida</taxon>
        <taxon>Sphaerothecina</taxon>
        <taxon>Arcellidae</taxon>
        <taxon>Arcella</taxon>
    </lineage>
</organism>
<dbReference type="PANTHER" id="PTHR23354">
    <property type="entry name" value="NUCLEOLAR PROTEIN 7/ESTROGEN RECEPTOR COACTIVATOR-RELATED"/>
    <property type="match status" value="1"/>
</dbReference>